<sequence length="317" mass="36034">MSLTSYKAPDTLAASIQQESFTTVPLSRQPGDLGLHDLAESILDTFIVDTMSSDDFVFLANESSGEEEVFQVRGIVSEVKLPPVLKAQRVSINELTQTVKIISIDDDEWFRKASSAASHIMKFMEQHVQETVWIPYTVQHGAIREFQFVNRLLTPAHRTAAEDIITLPPAYDPSHTLQAVINEGKFVYTKDNKPAFEKFSLNEDGQYILHLLSKYHIDTFDTMMFVTHLDSVALLSWGVMKNLDDNQATWHHTQKHVLPIKKCHTNLDDHMAPKVSEESKNQVHPQAKTKITLSARWPTAENVHAYYYIKCRKHATS</sequence>
<gene>
    <name evidence="1" type="ORF">EV421DRAFT_1743366</name>
</gene>
<proteinExistence type="predicted"/>
<reference evidence="1" key="1">
    <citation type="submission" date="2023-06" db="EMBL/GenBank/DDBJ databases">
        <authorList>
            <consortium name="Lawrence Berkeley National Laboratory"/>
            <person name="Ahrendt S."/>
            <person name="Sahu N."/>
            <person name="Indic B."/>
            <person name="Wong-Bajracharya J."/>
            <person name="Merenyi Z."/>
            <person name="Ke H.-M."/>
            <person name="Monk M."/>
            <person name="Kocsube S."/>
            <person name="Drula E."/>
            <person name="Lipzen A."/>
            <person name="Balint B."/>
            <person name="Henrissat B."/>
            <person name="Andreopoulos B."/>
            <person name="Martin F.M."/>
            <person name="Harder C.B."/>
            <person name="Rigling D."/>
            <person name="Ford K.L."/>
            <person name="Foster G.D."/>
            <person name="Pangilinan J."/>
            <person name="Papanicolaou A."/>
            <person name="Barry K."/>
            <person name="LaButti K."/>
            <person name="Viragh M."/>
            <person name="Koriabine M."/>
            <person name="Yan M."/>
            <person name="Riley R."/>
            <person name="Champramary S."/>
            <person name="Plett K.L."/>
            <person name="Tsai I.J."/>
            <person name="Slot J."/>
            <person name="Sipos G."/>
            <person name="Plett J."/>
            <person name="Nagy L.G."/>
            <person name="Grigoriev I.V."/>
        </authorList>
    </citation>
    <scope>NUCLEOTIDE SEQUENCE</scope>
    <source>
        <strain evidence="1">FPL87.14</strain>
    </source>
</reference>
<accession>A0AA39IWQ7</accession>
<dbReference type="EMBL" id="JAUEPT010000121">
    <property type="protein sequence ID" value="KAK0431159.1"/>
    <property type="molecule type" value="Genomic_DNA"/>
</dbReference>
<keyword evidence="2" id="KW-1185">Reference proteome</keyword>
<protein>
    <submittedName>
        <fullName evidence="1">Uncharacterized protein</fullName>
    </submittedName>
</protein>
<comment type="caution">
    <text evidence="1">The sequence shown here is derived from an EMBL/GenBank/DDBJ whole genome shotgun (WGS) entry which is preliminary data.</text>
</comment>
<evidence type="ECO:0000313" key="2">
    <source>
        <dbReference type="Proteomes" id="UP001175226"/>
    </source>
</evidence>
<name>A0AA39IWQ7_9AGAR</name>
<organism evidence="1 2">
    <name type="scientific">Armillaria borealis</name>
    <dbReference type="NCBI Taxonomy" id="47425"/>
    <lineage>
        <taxon>Eukaryota</taxon>
        <taxon>Fungi</taxon>
        <taxon>Dikarya</taxon>
        <taxon>Basidiomycota</taxon>
        <taxon>Agaricomycotina</taxon>
        <taxon>Agaricomycetes</taxon>
        <taxon>Agaricomycetidae</taxon>
        <taxon>Agaricales</taxon>
        <taxon>Marasmiineae</taxon>
        <taxon>Physalacriaceae</taxon>
        <taxon>Armillaria</taxon>
    </lineage>
</organism>
<evidence type="ECO:0000313" key="1">
    <source>
        <dbReference type="EMBL" id="KAK0431159.1"/>
    </source>
</evidence>
<dbReference type="Proteomes" id="UP001175226">
    <property type="component" value="Unassembled WGS sequence"/>
</dbReference>
<dbReference type="AlphaFoldDB" id="A0AA39IWQ7"/>